<organism evidence="2 3">
    <name type="scientific">Porphyra umbilicalis</name>
    <name type="common">Purple laver</name>
    <name type="synonym">Red alga</name>
    <dbReference type="NCBI Taxonomy" id="2786"/>
    <lineage>
        <taxon>Eukaryota</taxon>
        <taxon>Rhodophyta</taxon>
        <taxon>Bangiophyceae</taxon>
        <taxon>Bangiales</taxon>
        <taxon>Bangiaceae</taxon>
        <taxon>Porphyra</taxon>
    </lineage>
</organism>
<name>A0A1X6P3V6_PORUM</name>
<accession>A0A1X6P3V6</accession>
<proteinExistence type="predicted"/>
<feature type="compositionally biased region" description="Low complexity" evidence="1">
    <location>
        <begin position="210"/>
        <end position="237"/>
    </location>
</feature>
<keyword evidence="3" id="KW-1185">Reference proteome</keyword>
<evidence type="ECO:0000313" key="3">
    <source>
        <dbReference type="Proteomes" id="UP000218209"/>
    </source>
</evidence>
<evidence type="ECO:0000256" key="1">
    <source>
        <dbReference type="SAM" id="MobiDB-lite"/>
    </source>
</evidence>
<dbReference type="Proteomes" id="UP000218209">
    <property type="component" value="Unassembled WGS sequence"/>
</dbReference>
<protein>
    <submittedName>
        <fullName evidence="2">Uncharacterized protein</fullName>
    </submittedName>
</protein>
<feature type="region of interest" description="Disordered" evidence="1">
    <location>
        <begin position="322"/>
        <end position="374"/>
    </location>
</feature>
<dbReference type="EMBL" id="KV918903">
    <property type="protein sequence ID" value="OSX75440.1"/>
    <property type="molecule type" value="Genomic_DNA"/>
</dbReference>
<evidence type="ECO:0000313" key="2">
    <source>
        <dbReference type="EMBL" id="OSX75440.1"/>
    </source>
</evidence>
<dbReference type="AlphaFoldDB" id="A0A1X6P3V6"/>
<feature type="compositionally biased region" description="Basic and acidic residues" evidence="1">
    <location>
        <begin position="727"/>
        <end position="736"/>
    </location>
</feature>
<sequence length="833" mass="84963">MAASSYQYLALPHSLPVLKHTPYNFGSGAYISGGDSEALVGMAPEFFSQATPQTAARSPAVAAASAALAVPVATPLSPAASRGMRTYQTPWRPEMIAEGAFSSSVAHLIANDEDAHVDASMARIGTTAPSPPARPVTASFALSESATPRNAAPSVSRAGLGYRKRKESLSSLSCLPGLAFGAAGAKTVSGVAEVPARTVGAPSSAGAQHAASPRSNRASASRTTTGRTAAASKAPTNAASYKAASSKAASYKAASSKATPLKASSSSNVEGEAVKGMLALAGMREGLEGLLSGSDNQTVALAGQSLGALFKVVKNLEVSKAAAPDSSATTTPLHPATVAAGGAPDQDATPTPKRFKTSTSAAPLLPPAEPSKSVATGNAPVIEPQPEVVAEPALRVPPISTAMRATIAKAAAITKKQAEGLATMAVARRLLNPRYKKILAWSATTQDMFPSPNVRQQIIVDAVVEVSKMTDDEASSWLGDLILAPKKNPSKKRLRAGEQLAKQVRNKTEKIRAGQPLGQIFSHVVAHFKELVVDGWGPIAAGKRVANMTAEEANAWRPNHAYSKTANGRKGIIHGLAKGFKYLGAARRVQEASGVGTDMVLTILFGHYGLAARFVWEALTTQYLRSDASGPDIYRYKAYVAQVIEHDSYLPKHDNEENGLIIMDGDNPARAVFELEFMPVPTPVAGAAAGEPVVGAAAAALNAAADEEAMHSASVGADPAGSGRGGDAYDGRKGGDGEPCAAGAAVPPPAPVVAAGPAASVPFTGPAVPPVFGPVVVAPAAPIADAGAAAAAAETPPLTEAAARDRVAETMAAAQAQGAALMAAVPRHGEDRD</sequence>
<reference evidence="2 3" key="1">
    <citation type="submission" date="2017-03" db="EMBL/GenBank/DDBJ databases">
        <title>WGS assembly of Porphyra umbilicalis.</title>
        <authorList>
            <person name="Brawley S.H."/>
            <person name="Blouin N.A."/>
            <person name="Ficko-Blean E."/>
            <person name="Wheeler G.L."/>
            <person name="Lohr M."/>
            <person name="Goodson H.V."/>
            <person name="Jenkins J.W."/>
            <person name="Blaby-Haas C.E."/>
            <person name="Helliwell K.E."/>
            <person name="Chan C."/>
            <person name="Marriage T."/>
            <person name="Bhattacharya D."/>
            <person name="Klein A.S."/>
            <person name="Badis Y."/>
            <person name="Brodie J."/>
            <person name="Cao Y."/>
            <person name="Collen J."/>
            <person name="Dittami S.M."/>
            <person name="Gachon C.M."/>
            <person name="Green B.R."/>
            <person name="Karpowicz S."/>
            <person name="Kim J.W."/>
            <person name="Kudahl U."/>
            <person name="Lin S."/>
            <person name="Michel G."/>
            <person name="Mittag M."/>
            <person name="Olson B.J."/>
            <person name="Pangilinan J."/>
            <person name="Peng Y."/>
            <person name="Qiu H."/>
            <person name="Shu S."/>
            <person name="Singer J.T."/>
            <person name="Smith A.G."/>
            <person name="Sprecher B.N."/>
            <person name="Wagner V."/>
            <person name="Wang W."/>
            <person name="Wang Z.-Y."/>
            <person name="Yan J."/>
            <person name="Yarish C."/>
            <person name="Zoeuner-Riek S."/>
            <person name="Zhuang Y."/>
            <person name="Zou Y."/>
            <person name="Lindquist E.A."/>
            <person name="Grimwood J."/>
            <person name="Barry K."/>
            <person name="Rokhsar D.S."/>
            <person name="Schmutz J."/>
            <person name="Stiller J.W."/>
            <person name="Grossman A.R."/>
            <person name="Prochnik S.E."/>
        </authorList>
    </citation>
    <scope>NUCLEOTIDE SEQUENCE [LARGE SCALE GENOMIC DNA]</scope>
    <source>
        <strain evidence="2">4086291</strain>
    </source>
</reference>
<gene>
    <name evidence="2" type="ORF">BU14_0236s0003</name>
</gene>
<feature type="region of interest" description="Disordered" evidence="1">
    <location>
        <begin position="199"/>
        <end position="237"/>
    </location>
</feature>
<feature type="compositionally biased region" description="Low complexity" evidence="1">
    <location>
        <begin position="322"/>
        <end position="332"/>
    </location>
</feature>
<feature type="region of interest" description="Disordered" evidence="1">
    <location>
        <begin position="710"/>
        <end position="743"/>
    </location>
</feature>